<evidence type="ECO:0000313" key="4">
    <source>
        <dbReference type="Proteomes" id="UP000317663"/>
    </source>
</evidence>
<keyword evidence="3" id="KW-0255">Endonuclease</keyword>
<dbReference type="InterPro" id="IPR036691">
    <property type="entry name" value="Endo/exonu/phosph_ase_sf"/>
</dbReference>
<gene>
    <name evidence="3" type="ORF">EAH77_07630</name>
</gene>
<proteinExistence type="predicted"/>
<evidence type="ECO:0000313" key="3">
    <source>
        <dbReference type="EMBL" id="TPG63424.1"/>
    </source>
</evidence>
<dbReference type="PANTHER" id="PTHR14859:SF15">
    <property type="entry name" value="ENDONUCLEASE_EXONUCLEASE_PHOSPHATASE DOMAIN-CONTAINING PROTEIN"/>
    <property type="match status" value="1"/>
</dbReference>
<reference evidence="3 4" key="1">
    <citation type="journal article" date="2019" name="Environ. Microbiol.">
        <title>Species interactions and distinct microbial communities in high Arctic permafrost affected cryosols are associated with the CH4 and CO2 gas fluxes.</title>
        <authorList>
            <person name="Altshuler I."/>
            <person name="Hamel J."/>
            <person name="Turney S."/>
            <person name="Magnuson E."/>
            <person name="Levesque R."/>
            <person name="Greer C."/>
            <person name="Whyte L.G."/>
        </authorList>
    </citation>
    <scope>NUCLEOTIDE SEQUENCE [LARGE SCALE GENOMIC DNA]</scope>
    <source>
        <strain evidence="3 4">E4</strain>
    </source>
</reference>
<dbReference type="Proteomes" id="UP000317663">
    <property type="component" value="Unassembled WGS sequence"/>
</dbReference>
<dbReference type="EMBL" id="RCZD01000003">
    <property type="protein sequence ID" value="TPG63424.1"/>
    <property type="molecule type" value="Genomic_DNA"/>
</dbReference>
<evidence type="ECO:0000259" key="2">
    <source>
        <dbReference type="Pfam" id="PF03372"/>
    </source>
</evidence>
<feature type="transmembrane region" description="Helical" evidence="1">
    <location>
        <begin position="6"/>
        <end position="24"/>
    </location>
</feature>
<keyword evidence="3" id="KW-0378">Hydrolase</keyword>
<feature type="transmembrane region" description="Helical" evidence="1">
    <location>
        <begin position="36"/>
        <end position="56"/>
    </location>
</feature>
<keyword evidence="1" id="KW-0812">Transmembrane</keyword>
<dbReference type="Pfam" id="PF03372">
    <property type="entry name" value="Exo_endo_phos"/>
    <property type="match status" value="1"/>
</dbReference>
<dbReference type="AlphaFoldDB" id="A0A502GNH2"/>
<dbReference type="InterPro" id="IPR051916">
    <property type="entry name" value="GPI-anchor_lipid_remodeler"/>
</dbReference>
<keyword evidence="3" id="KW-0540">Nuclease</keyword>
<dbReference type="Gene3D" id="3.60.10.10">
    <property type="entry name" value="Endonuclease/exonuclease/phosphatase"/>
    <property type="match status" value="1"/>
</dbReference>
<dbReference type="GO" id="GO:0016020">
    <property type="term" value="C:membrane"/>
    <property type="evidence" value="ECO:0007669"/>
    <property type="project" value="GOC"/>
</dbReference>
<dbReference type="InterPro" id="IPR005135">
    <property type="entry name" value="Endo/exonuclease/phosphatase"/>
</dbReference>
<sequence>MHTLRIIVSVLTVIMTLLTLLPLSKNQRWWVRVWDFPRLQMATLSLLFLLTELWVLPLGGPLATLIVLLSLACMLYQAWWILPYTRLYRVQVKKILPNGHPRLKIINCNVLMTNRKSARLLEIVKEHRPDILVLLETDQWWEDQMASIEADYPHSLKCPLDNLYGMHVYSRLPIFNGKTQFLVADGIPSMHFRVELTSGDHVVLHCLHPMPPSPTEDDESTNRDGELVAVGHTAARATYPTIVTGDLNDVAWSRTTRLFMKISGLLDPRRGRGMFNTFHASFPFLRWPLDHVFHSKEFTLIDLQRLPAMGSDHFPIMVELALTPHEGSTQETLEIDSEDLQEAEEKLANAGVKSWDVHSAEQHNTHAYGLSV</sequence>
<accession>A0A502GNH2</accession>
<comment type="caution">
    <text evidence="3">The sequence shown here is derived from an EMBL/GenBank/DDBJ whole genome shotgun (WGS) entry which is preliminary data.</text>
</comment>
<evidence type="ECO:0000256" key="1">
    <source>
        <dbReference type="SAM" id="Phobius"/>
    </source>
</evidence>
<dbReference type="GO" id="GO:0004519">
    <property type="term" value="F:endonuclease activity"/>
    <property type="evidence" value="ECO:0007669"/>
    <property type="project" value="UniProtKB-KW"/>
</dbReference>
<feature type="domain" description="Endonuclease/exonuclease/phosphatase" evidence="2">
    <location>
        <begin position="108"/>
        <end position="313"/>
    </location>
</feature>
<dbReference type="SUPFAM" id="SSF56219">
    <property type="entry name" value="DNase I-like"/>
    <property type="match status" value="1"/>
</dbReference>
<organism evidence="3 4">
    <name type="scientific">Ewingella americana</name>
    <dbReference type="NCBI Taxonomy" id="41202"/>
    <lineage>
        <taxon>Bacteria</taxon>
        <taxon>Pseudomonadati</taxon>
        <taxon>Pseudomonadota</taxon>
        <taxon>Gammaproteobacteria</taxon>
        <taxon>Enterobacterales</taxon>
        <taxon>Yersiniaceae</taxon>
        <taxon>Ewingella</taxon>
    </lineage>
</organism>
<dbReference type="GO" id="GO:0006506">
    <property type="term" value="P:GPI anchor biosynthetic process"/>
    <property type="evidence" value="ECO:0007669"/>
    <property type="project" value="TreeGrafter"/>
</dbReference>
<keyword evidence="1" id="KW-0472">Membrane</keyword>
<dbReference type="PANTHER" id="PTHR14859">
    <property type="entry name" value="CALCOFLUOR WHITE HYPERSENSITIVE PROTEIN PRECURSOR"/>
    <property type="match status" value="1"/>
</dbReference>
<name>A0A502GNH2_9GAMM</name>
<keyword evidence="1" id="KW-1133">Transmembrane helix</keyword>
<feature type="transmembrane region" description="Helical" evidence="1">
    <location>
        <begin position="62"/>
        <end position="82"/>
    </location>
</feature>
<dbReference type="OrthoDB" id="9796594at2"/>
<keyword evidence="4" id="KW-1185">Reference proteome</keyword>
<protein>
    <submittedName>
        <fullName evidence="3">Endonuclease</fullName>
    </submittedName>
</protein>
<dbReference type="RefSeq" id="WP_140471293.1">
    <property type="nucleotide sequence ID" value="NZ_RCZD01000003.1"/>
</dbReference>